<evidence type="ECO:0000256" key="1">
    <source>
        <dbReference type="SAM" id="MobiDB-lite"/>
    </source>
</evidence>
<keyword evidence="2" id="KW-0472">Membrane</keyword>
<organism evidence="3 4">
    <name type="scientific">Crenichthys baileyi</name>
    <name type="common">White River springfish</name>
    <dbReference type="NCBI Taxonomy" id="28760"/>
    <lineage>
        <taxon>Eukaryota</taxon>
        <taxon>Metazoa</taxon>
        <taxon>Chordata</taxon>
        <taxon>Craniata</taxon>
        <taxon>Vertebrata</taxon>
        <taxon>Euteleostomi</taxon>
        <taxon>Actinopterygii</taxon>
        <taxon>Neopterygii</taxon>
        <taxon>Teleostei</taxon>
        <taxon>Neoteleostei</taxon>
        <taxon>Acanthomorphata</taxon>
        <taxon>Ovalentaria</taxon>
        <taxon>Atherinomorphae</taxon>
        <taxon>Cyprinodontiformes</taxon>
        <taxon>Goodeidae</taxon>
        <taxon>Crenichthys</taxon>
    </lineage>
</organism>
<dbReference type="EMBL" id="JAHHUM010002129">
    <property type="protein sequence ID" value="KAK5605958.1"/>
    <property type="molecule type" value="Genomic_DNA"/>
</dbReference>
<feature type="region of interest" description="Disordered" evidence="1">
    <location>
        <begin position="49"/>
        <end position="113"/>
    </location>
</feature>
<sequence length="187" mass="21540">MDGWMDGWINVSTFKTALTNENYPSYRKQRCLVATSPWRLERQHVMSFTDQVQRARETPRHGERQAGARSLEPGHHFSQPPEQQRKRRRRGGREAEQQQQQEEEERRGGGGGEAGVKFVQVCTSLRKRHFDSSPLRSDFAPLPPCFFLTSSPLTTTTIIIIIILATMSRRKQPNPNKVRGKSAFFCR</sequence>
<dbReference type="AlphaFoldDB" id="A0AAV9RAD6"/>
<protein>
    <submittedName>
        <fullName evidence="3">Uncharacterized protein</fullName>
    </submittedName>
</protein>
<accession>A0AAV9RAD6</accession>
<reference evidence="3 4" key="1">
    <citation type="submission" date="2021-06" db="EMBL/GenBank/DDBJ databases">
        <authorList>
            <person name="Palmer J.M."/>
        </authorList>
    </citation>
    <scope>NUCLEOTIDE SEQUENCE [LARGE SCALE GENOMIC DNA]</scope>
    <source>
        <strain evidence="3 4">MEX-2019</strain>
        <tissue evidence="3">Muscle</tissue>
    </source>
</reference>
<name>A0AAV9RAD6_9TELE</name>
<comment type="caution">
    <text evidence="3">The sequence shown here is derived from an EMBL/GenBank/DDBJ whole genome shotgun (WGS) entry which is preliminary data.</text>
</comment>
<evidence type="ECO:0000313" key="4">
    <source>
        <dbReference type="Proteomes" id="UP001311232"/>
    </source>
</evidence>
<gene>
    <name evidence="3" type="ORF">CRENBAI_002872</name>
</gene>
<keyword evidence="2" id="KW-1133">Transmembrane helix</keyword>
<evidence type="ECO:0000313" key="3">
    <source>
        <dbReference type="EMBL" id="KAK5605958.1"/>
    </source>
</evidence>
<feature type="compositionally biased region" description="Basic and acidic residues" evidence="1">
    <location>
        <begin position="53"/>
        <end position="66"/>
    </location>
</feature>
<keyword evidence="4" id="KW-1185">Reference proteome</keyword>
<keyword evidence="2" id="KW-0812">Transmembrane</keyword>
<evidence type="ECO:0000256" key="2">
    <source>
        <dbReference type="SAM" id="Phobius"/>
    </source>
</evidence>
<feature type="transmembrane region" description="Helical" evidence="2">
    <location>
        <begin position="146"/>
        <end position="167"/>
    </location>
</feature>
<dbReference type="Proteomes" id="UP001311232">
    <property type="component" value="Unassembled WGS sequence"/>
</dbReference>
<proteinExistence type="predicted"/>